<dbReference type="EMBL" id="PYVU01000020">
    <property type="protein sequence ID" value="PTB97238.1"/>
    <property type="molecule type" value="Genomic_DNA"/>
</dbReference>
<evidence type="ECO:0000313" key="2">
    <source>
        <dbReference type="Proteomes" id="UP000240608"/>
    </source>
</evidence>
<proteinExistence type="predicted"/>
<name>A0A2T4DU41_9BACT</name>
<gene>
    <name evidence="1" type="ORF">C9994_03745</name>
</gene>
<reference evidence="1 2" key="1">
    <citation type="submission" date="2018-03" db="EMBL/GenBank/DDBJ databases">
        <title>Cross-interface Injection: A General Nanoliter Liquid Handling Method Applied to Single Cells Genome Amplification Automated Nanoliter Liquid Handling Applied to Single Cell Multiple Displacement Amplification.</title>
        <authorList>
            <person name="Yun J."/>
            <person name="Xu P."/>
            <person name="Xu J."/>
            <person name="Dai X."/>
            <person name="Wang Y."/>
            <person name="Zheng X."/>
            <person name="Cao C."/>
            <person name="Yi Q."/>
            <person name="Zhu Y."/>
            <person name="Wang L."/>
            <person name="Dong Z."/>
            <person name="Huang Y."/>
            <person name="Huang L."/>
            <person name="Du W."/>
        </authorList>
    </citation>
    <scope>NUCLEOTIDE SEQUENCE [LARGE SCALE GENOMIC DNA]</scope>
    <source>
        <strain evidence="1 2">Z-D1-2</strain>
    </source>
</reference>
<evidence type="ECO:0000313" key="1">
    <source>
        <dbReference type="EMBL" id="PTB97238.1"/>
    </source>
</evidence>
<organism evidence="1 2">
    <name type="scientific">Marivirga lumbricoides</name>
    <dbReference type="NCBI Taxonomy" id="1046115"/>
    <lineage>
        <taxon>Bacteria</taxon>
        <taxon>Pseudomonadati</taxon>
        <taxon>Bacteroidota</taxon>
        <taxon>Cytophagia</taxon>
        <taxon>Cytophagales</taxon>
        <taxon>Marivirgaceae</taxon>
        <taxon>Marivirga</taxon>
    </lineage>
</organism>
<sequence length="176" mass="21301">MEQRTSNETYIKHEAITNKYQEIDKLLLMFHDFQIIGLEKESNTLKIETHLPWGEMWDIDDYKMTFLFYRCNNFKCHYWKRTSNELKEWEKGAYYPSEEHVTTNLYEVLKLELDVQSHDFKEPDIFFLNCDSSSSHGNQIGQIEFGRIELNASNYQIFNNEMNEIKLDKMKSWRNE</sequence>
<accession>A0A2T4DU41</accession>
<dbReference type="Proteomes" id="UP000240608">
    <property type="component" value="Unassembled WGS sequence"/>
</dbReference>
<dbReference type="AlphaFoldDB" id="A0A2T4DU41"/>
<protein>
    <submittedName>
        <fullName evidence="1">Uncharacterized protein</fullName>
    </submittedName>
</protein>
<comment type="caution">
    <text evidence="1">The sequence shown here is derived from an EMBL/GenBank/DDBJ whole genome shotgun (WGS) entry which is preliminary data.</text>
</comment>